<evidence type="ECO:0000313" key="2">
    <source>
        <dbReference type="EMBL" id="MFB9134481.1"/>
    </source>
</evidence>
<name>A0ABV5HLL9_9VIBR</name>
<evidence type="ECO:0000313" key="3">
    <source>
        <dbReference type="Proteomes" id="UP001589645"/>
    </source>
</evidence>
<dbReference type="Pfam" id="PF12706">
    <property type="entry name" value="Lactamase_B_2"/>
    <property type="match status" value="1"/>
</dbReference>
<dbReference type="PANTHER" id="PTHR15032">
    <property type="entry name" value="N-ACYL-PHOSPHATIDYLETHANOLAMINE-HYDROLYZING PHOSPHOLIPASE D"/>
    <property type="match status" value="1"/>
</dbReference>
<feature type="domain" description="Metallo-beta-lactamase" evidence="1">
    <location>
        <begin position="112"/>
        <end position="305"/>
    </location>
</feature>
<accession>A0ABV5HLL9</accession>
<protein>
    <submittedName>
        <fullName evidence="2">MBL fold metallo-hydrolase</fullName>
    </submittedName>
</protein>
<comment type="caution">
    <text evidence="2">The sequence shown here is derived from an EMBL/GenBank/DDBJ whole genome shotgun (WGS) entry which is preliminary data.</text>
</comment>
<reference evidence="2 3" key="1">
    <citation type="submission" date="2024-09" db="EMBL/GenBank/DDBJ databases">
        <authorList>
            <person name="Sun Q."/>
            <person name="Mori K."/>
        </authorList>
    </citation>
    <scope>NUCLEOTIDE SEQUENCE [LARGE SCALE GENOMIC DNA]</scope>
    <source>
        <strain evidence="2 3">CECT 8064</strain>
    </source>
</reference>
<proteinExistence type="predicted"/>
<dbReference type="InterPro" id="IPR036866">
    <property type="entry name" value="RibonucZ/Hydroxyglut_hydro"/>
</dbReference>
<organism evidence="2 3">
    <name type="scientific">Vibrio olivae</name>
    <dbReference type="NCBI Taxonomy" id="1243002"/>
    <lineage>
        <taxon>Bacteria</taxon>
        <taxon>Pseudomonadati</taxon>
        <taxon>Pseudomonadota</taxon>
        <taxon>Gammaproteobacteria</taxon>
        <taxon>Vibrionales</taxon>
        <taxon>Vibrionaceae</taxon>
        <taxon>Vibrio</taxon>
    </lineage>
</organism>
<sequence>MKILLVILTIIIVYGCVYINRPALADPIVTTQVNSDHYENGFFKNPIERPLITSTESRASRLYRFVFGKDTDSIPAQPIPSQKTDLMQLDPSENTIVWMGHSSYFMQLERNTFLIDPVFSSNASPVPMTNTPFEGSNIYTAEDIPEIDYLLITHDHWDHLDFPTIDALKDKIHEVVTPLGVGSYFEQWGFDSNMIHEGDWFSRFEKKDLTIHIMPAQHFSGRLLERNKTLWGSFAIITGQHKIYFGGDSGYGPHFKQIAEKLGNFDIAVLEDGQYNDDWPYIHMTPEETVQAAKDLGTKAVLPSHNSKFKLSHHAWYEPLERIHQVSQNQSYRLMTPLIGESINVDQHDQTFTLWWQQYM</sequence>
<dbReference type="InterPro" id="IPR001279">
    <property type="entry name" value="Metallo-B-lactamas"/>
</dbReference>
<keyword evidence="3" id="KW-1185">Reference proteome</keyword>
<dbReference type="RefSeq" id="WP_390190400.1">
    <property type="nucleotide sequence ID" value="NZ_JBHMEP010000001.1"/>
</dbReference>
<evidence type="ECO:0000259" key="1">
    <source>
        <dbReference type="Pfam" id="PF12706"/>
    </source>
</evidence>
<gene>
    <name evidence="2" type="ORF">ACFFUV_05780</name>
</gene>
<dbReference type="PANTHER" id="PTHR15032:SF4">
    <property type="entry name" value="N-ACYL-PHOSPHATIDYLETHANOLAMINE-HYDROLYZING PHOSPHOLIPASE D"/>
    <property type="match status" value="1"/>
</dbReference>
<dbReference type="PROSITE" id="PS51257">
    <property type="entry name" value="PROKAR_LIPOPROTEIN"/>
    <property type="match status" value="1"/>
</dbReference>
<dbReference type="Proteomes" id="UP001589645">
    <property type="component" value="Unassembled WGS sequence"/>
</dbReference>
<dbReference type="EMBL" id="JBHMEP010000001">
    <property type="protein sequence ID" value="MFB9134481.1"/>
    <property type="molecule type" value="Genomic_DNA"/>
</dbReference>
<dbReference type="Gene3D" id="3.60.15.10">
    <property type="entry name" value="Ribonuclease Z/Hydroxyacylglutathione hydrolase-like"/>
    <property type="match status" value="1"/>
</dbReference>
<dbReference type="SUPFAM" id="SSF56281">
    <property type="entry name" value="Metallo-hydrolase/oxidoreductase"/>
    <property type="match status" value="1"/>
</dbReference>